<sequence>MMNLLKPAVAALFAVSMLSSGAAHAQFGGLGKAIKKEAKQTKRDAEREAVDEAKNAIDNAIRGKGGTTGKRGSSGGLVALGTPSSALTSQTQCAGIALTNVTVGNLGSYTFQQGFSKEKRTGFINRKPGKVSGACIAPSLQPQEILYFEVDEKKYKAMDKGNDFTWQCVKSDDPGAGTVDYWTWHSDQYLGDSHMKLHCGNDQGVSDCATGTNSSRASAYTADRKKRGKYGISFLARLNERSSAKTEKLYCQYYNKRTGKSLVAFEYLSAPAR</sequence>
<organism evidence="2 3">
    <name type="scientific">Parasphingorhabdus flavimaris</name>
    <dbReference type="NCBI Taxonomy" id="266812"/>
    <lineage>
        <taxon>Bacteria</taxon>
        <taxon>Pseudomonadati</taxon>
        <taxon>Pseudomonadota</taxon>
        <taxon>Alphaproteobacteria</taxon>
        <taxon>Sphingomonadales</taxon>
        <taxon>Sphingomonadaceae</taxon>
        <taxon>Parasphingorhabdus</taxon>
    </lineage>
</organism>
<dbReference type="EMBL" id="JABWMH010000001">
    <property type="protein sequence ID" value="NVD26669.1"/>
    <property type="molecule type" value="Genomic_DNA"/>
</dbReference>
<evidence type="ECO:0000313" key="2">
    <source>
        <dbReference type="EMBL" id="NVD26669.1"/>
    </source>
</evidence>
<evidence type="ECO:0000313" key="3">
    <source>
        <dbReference type="Proteomes" id="UP000652427"/>
    </source>
</evidence>
<keyword evidence="1" id="KW-0732">Signal</keyword>
<dbReference type="Proteomes" id="UP000652427">
    <property type="component" value="Unassembled WGS sequence"/>
</dbReference>
<evidence type="ECO:0000256" key="1">
    <source>
        <dbReference type="SAM" id="SignalP"/>
    </source>
</evidence>
<keyword evidence="3" id="KW-1185">Reference proteome</keyword>
<protein>
    <recommendedName>
        <fullName evidence="4">Ig-like domain-containing protein</fullName>
    </recommendedName>
</protein>
<comment type="caution">
    <text evidence="2">The sequence shown here is derived from an EMBL/GenBank/DDBJ whole genome shotgun (WGS) entry which is preliminary data.</text>
</comment>
<dbReference type="RefSeq" id="WP_176278199.1">
    <property type="nucleotide sequence ID" value="NZ_JABWMH010000001.1"/>
</dbReference>
<gene>
    <name evidence="2" type="ORF">HUO14_01970</name>
</gene>
<proteinExistence type="predicted"/>
<reference evidence="2 3" key="1">
    <citation type="submission" date="2020-06" db="EMBL/GenBank/DDBJ databases">
        <authorList>
            <person name="Kim S.-J."/>
            <person name="Park S.-J."/>
        </authorList>
    </citation>
    <scope>NUCLEOTIDE SEQUENCE [LARGE SCALE GENOMIC DNA]</scope>
    <source>
        <strain evidence="2 3">SW-151</strain>
    </source>
</reference>
<name>A0ABX2MYZ1_9SPHN</name>
<accession>A0ABX2MYZ1</accession>
<feature type="chain" id="PRO_5046246879" description="Ig-like domain-containing protein" evidence="1">
    <location>
        <begin position="26"/>
        <end position="273"/>
    </location>
</feature>
<evidence type="ECO:0008006" key="4">
    <source>
        <dbReference type="Google" id="ProtNLM"/>
    </source>
</evidence>
<feature type="signal peptide" evidence="1">
    <location>
        <begin position="1"/>
        <end position="25"/>
    </location>
</feature>